<feature type="chain" id="PRO_5032408578" evidence="4">
    <location>
        <begin position="24"/>
        <end position="194"/>
    </location>
</feature>
<accession>A0A841HIY8</accession>
<evidence type="ECO:0000256" key="3">
    <source>
        <dbReference type="PIRSR" id="PIRSR603782-2"/>
    </source>
</evidence>
<evidence type="ECO:0000313" key="5">
    <source>
        <dbReference type="EMBL" id="MBB6092122.1"/>
    </source>
</evidence>
<reference evidence="5 6" key="1">
    <citation type="submission" date="2020-08" db="EMBL/GenBank/DDBJ databases">
        <title>Genomic Encyclopedia of Type Strains, Phase IV (KMG-IV): sequencing the most valuable type-strain genomes for metagenomic binning, comparative biology and taxonomic classification.</title>
        <authorList>
            <person name="Goeker M."/>
        </authorList>
    </citation>
    <scope>NUCLEOTIDE SEQUENCE [LARGE SCALE GENOMIC DNA]</scope>
    <source>
        <strain evidence="5 6">DSM 26723</strain>
    </source>
</reference>
<evidence type="ECO:0000256" key="4">
    <source>
        <dbReference type="SAM" id="SignalP"/>
    </source>
</evidence>
<feature type="signal peptide" evidence="4">
    <location>
        <begin position="1"/>
        <end position="23"/>
    </location>
</feature>
<gene>
    <name evidence="5" type="ORF">HNQ60_000968</name>
</gene>
<dbReference type="InterPro" id="IPR003782">
    <property type="entry name" value="SCO1/SenC"/>
</dbReference>
<dbReference type="CDD" id="cd02968">
    <property type="entry name" value="SCO"/>
    <property type="match status" value="1"/>
</dbReference>
<feature type="binding site" evidence="2">
    <location>
        <position position="67"/>
    </location>
    <ligand>
        <name>Cu cation</name>
        <dbReference type="ChEBI" id="CHEBI:23378"/>
    </ligand>
</feature>
<feature type="binding site" evidence="2">
    <location>
        <position position="155"/>
    </location>
    <ligand>
        <name>Cu cation</name>
        <dbReference type="ChEBI" id="CHEBI:23378"/>
    </ligand>
</feature>
<dbReference type="Pfam" id="PF02630">
    <property type="entry name" value="SCO1-SenC"/>
    <property type="match status" value="1"/>
</dbReference>
<evidence type="ECO:0000256" key="2">
    <source>
        <dbReference type="PIRSR" id="PIRSR603782-1"/>
    </source>
</evidence>
<sequence length="194" mass="21409">MRTLKRFCLSSLFSLTLGLIAQAAPAEPVSPSLYELDLTLTNQAGASRQFDVYRGHVVLVTMFYGRCPMACPLLIDTLRAIESSIPEAERSNLRVLMVSIDPEHDTPDALAALAKQRRLDSKRWTMARISKDDVRLLAAALNVQYRQLPDGQYNHTSVISLLGPQGAIEKQTTVLGKPDQEFVADVSKALGRGR</sequence>
<organism evidence="5 6">
    <name type="scientific">Povalibacter uvarum</name>
    <dbReference type="NCBI Taxonomy" id="732238"/>
    <lineage>
        <taxon>Bacteria</taxon>
        <taxon>Pseudomonadati</taxon>
        <taxon>Pseudomonadota</taxon>
        <taxon>Gammaproteobacteria</taxon>
        <taxon>Steroidobacterales</taxon>
        <taxon>Steroidobacteraceae</taxon>
        <taxon>Povalibacter</taxon>
    </lineage>
</organism>
<dbReference type="InterPro" id="IPR036249">
    <property type="entry name" value="Thioredoxin-like_sf"/>
</dbReference>
<keyword evidence="4" id="KW-0732">Signal</keyword>
<dbReference type="Proteomes" id="UP000588068">
    <property type="component" value="Unassembled WGS sequence"/>
</dbReference>
<protein>
    <submittedName>
        <fullName evidence="5">Protein SCO1/2</fullName>
    </submittedName>
</protein>
<keyword evidence="2" id="KW-0479">Metal-binding</keyword>
<dbReference type="PANTHER" id="PTHR12151">
    <property type="entry name" value="ELECTRON TRANSPORT PROTIN SCO1/SENC FAMILY MEMBER"/>
    <property type="match status" value="1"/>
</dbReference>
<dbReference type="AlphaFoldDB" id="A0A841HIY8"/>
<evidence type="ECO:0000256" key="1">
    <source>
        <dbReference type="ARBA" id="ARBA00010996"/>
    </source>
</evidence>
<dbReference type="SUPFAM" id="SSF52833">
    <property type="entry name" value="Thioredoxin-like"/>
    <property type="match status" value="1"/>
</dbReference>
<feature type="disulfide bond" description="Redox-active" evidence="3">
    <location>
        <begin position="67"/>
        <end position="71"/>
    </location>
</feature>
<name>A0A841HIY8_9GAMM</name>
<keyword evidence="2" id="KW-0186">Copper</keyword>
<comment type="caution">
    <text evidence="5">The sequence shown here is derived from an EMBL/GenBank/DDBJ whole genome shotgun (WGS) entry which is preliminary data.</text>
</comment>
<keyword evidence="6" id="KW-1185">Reference proteome</keyword>
<dbReference type="RefSeq" id="WP_184329873.1">
    <property type="nucleotide sequence ID" value="NZ_JACHHZ010000001.1"/>
</dbReference>
<feature type="binding site" evidence="2">
    <location>
        <position position="71"/>
    </location>
    <ligand>
        <name>Cu cation</name>
        <dbReference type="ChEBI" id="CHEBI:23378"/>
    </ligand>
</feature>
<keyword evidence="3" id="KW-1015">Disulfide bond</keyword>
<dbReference type="PANTHER" id="PTHR12151:SF25">
    <property type="entry name" value="LINALOOL DEHYDRATASE_ISOMERASE DOMAIN-CONTAINING PROTEIN"/>
    <property type="match status" value="1"/>
</dbReference>
<comment type="similarity">
    <text evidence="1">Belongs to the SCO1/2 family.</text>
</comment>
<dbReference type="Gene3D" id="3.40.30.10">
    <property type="entry name" value="Glutaredoxin"/>
    <property type="match status" value="1"/>
</dbReference>
<dbReference type="GO" id="GO:0046872">
    <property type="term" value="F:metal ion binding"/>
    <property type="evidence" value="ECO:0007669"/>
    <property type="project" value="UniProtKB-KW"/>
</dbReference>
<dbReference type="EMBL" id="JACHHZ010000001">
    <property type="protein sequence ID" value="MBB6092122.1"/>
    <property type="molecule type" value="Genomic_DNA"/>
</dbReference>
<proteinExistence type="inferred from homology"/>
<evidence type="ECO:0000313" key="6">
    <source>
        <dbReference type="Proteomes" id="UP000588068"/>
    </source>
</evidence>